<keyword evidence="16" id="KW-0234">DNA repair</keyword>
<dbReference type="Pfam" id="PF21686">
    <property type="entry name" value="LigD_Prim-Pol"/>
    <property type="match status" value="1"/>
</dbReference>
<keyword evidence="15" id="KW-0233">DNA recombination</keyword>
<dbReference type="InterPro" id="IPR014145">
    <property type="entry name" value="LigD_pol_dom"/>
</dbReference>
<evidence type="ECO:0000256" key="7">
    <source>
        <dbReference type="ARBA" id="ARBA00022723"/>
    </source>
</evidence>
<evidence type="ECO:0000256" key="9">
    <source>
        <dbReference type="ARBA" id="ARBA00022763"/>
    </source>
</evidence>
<dbReference type="InterPro" id="IPR012309">
    <property type="entry name" value="DNA_ligase_ATP-dep_C"/>
</dbReference>
<dbReference type="GO" id="GO:0006281">
    <property type="term" value="P:DNA repair"/>
    <property type="evidence" value="ECO:0007669"/>
    <property type="project" value="UniProtKB-KW"/>
</dbReference>
<comment type="cofactor">
    <cofactor evidence="1">
        <name>Mn(2+)</name>
        <dbReference type="ChEBI" id="CHEBI:29035"/>
    </cofactor>
</comment>
<dbReference type="GO" id="GO:0006310">
    <property type="term" value="P:DNA recombination"/>
    <property type="evidence" value="ECO:0007669"/>
    <property type="project" value="UniProtKB-KW"/>
</dbReference>
<evidence type="ECO:0000256" key="2">
    <source>
        <dbReference type="ARBA" id="ARBA00012727"/>
    </source>
</evidence>
<evidence type="ECO:0000256" key="8">
    <source>
        <dbReference type="ARBA" id="ARBA00022741"/>
    </source>
</evidence>
<dbReference type="CDD" id="cd04862">
    <property type="entry name" value="PaeLigD_Pol_like"/>
    <property type="match status" value="1"/>
</dbReference>
<evidence type="ECO:0000313" key="23">
    <source>
        <dbReference type="Proteomes" id="UP000197535"/>
    </source>
</evidence>
<dbReference type="InterPro" id="IPR052171">
    <property type="entry name" value="NHEJ_LigD"/>
</dbReference>
<evidence type="ECO:0000256" key="16">
    <source>
        <dbReference type="ARBA" id="ARBA00023204"/>
    </source>
</evidence>
<dbReference type="Gene3D" id="3.30.470.30">
    <property type="entry name" value="DNA ligase/mRNA capping enzyme"/>
    <property type="match status" value="1"/>
</dbReference>
<evidence type="ECO:0000256" key="19">
    <source>
        <dbReference type="ARBA" id="ARBA00029943"/>
    </source>
</evidence>
<name>A0A254TEH0_9BURK</name>
<dbReference type="GO" id="GO:0003887">
    <property type="term" value="F:DNA-directed DNA polymerase activity"/>
    <property type="evidence" value="ECO:0007669"/>
    <property type="project" value="UniProtKB-KW"/>
</dbReference>
<evidence type="ECO:0000256" key="17">
    <source>
        <dbReference type="ARBA" id="ARBA00023211"/>
    </source>
</evidence>
<comment type="caution">
    <text evidence="22">The sequence shown here is derived from an EMBL/GenBank/DDBJ whole genome shotgun (WGS) entry which is preliminary data.</text>
</comment>
<dbReference type="GO" id="GO:0004527">
    <property type="term" value="F:exonuclease activity"/>
    <property type="evidence" value="ECO:0007669"/>
    <property type="project" value="UniProtKB-KW"/>
</dbReference>
<keyword evidence="4" id="KW-0808">Transferase</keyword>
<comment type="catalytic activity">
    <reaction evidence="20">
        <text>ATP + (deoxyribonucleotide)n-3'-hydroxyl + 5'-phospho-(deoxyribonucleotide)m = (deoxyribonucleotide)n+m + AMP + diphosphate.</text>
        <dbReference type="EC" id="6.5.1.1"/>
    </reaction>
</comment>
<evidence type="ECO:0000256" key="20">
    <source>
        <dbReference type="ARBA" id="ARBA00034003"/>
    </source>
</evidence>
<evidence type="ECO:0000256" key="13">
    <source>
        <dbReference type="ARBA" id="ARBA00022932"/>
    </source>
</evidence>
<dbReference type="PANTHER" id="PTHR42705:SF2">
    <property type="entry name" value="BIFUNCTIONAL NON-HOMOLOGOUS END JOINING PROTEIN LIGD"/>
    <property type="match status" value="1"/>
</dbReference>
<keyword evidence="7" id="KW-0479">Metal-binding</keyword>
<dbReference type="Gene3D" id="3.90.920.10">
    <property type="entry name" value="DNA primase, PRIM domain"/>
    <property type="match status" value="1"/>
</dbReference>
<evidence type="ECO:0000256" key="10">
    <source>
        <dbReference type="ARBA" id="ARBA00022801"/>
    </source>
</evidence>
<dbReference type="InterPro" id="IPR012340">
    <property type="entry name" value="NA-bd_OB-fold"/>
</dbReference>
<evidence type="ECO:0000256" key="1">
    <source>
        <dbReference type="ARBA" id="ARBA00001936"/>
    </source>
</evidence>
<dbReference type="PANTHER" id="PTHR42705">
    <property type="entry name" value="BIFUNCTIONAL NON-HOMOLOGOUS END JOINING PROTEIN LIGD"/>
    <property type="match status" value="1"/>
</dbReference>
<dbReference type="RefSeq" id="WP_088707913.1">
    <property type="nucleotide sequence ID" value="NZ_LSTO01000001.1"/>
</dbReference>
<evidence type="ECO:0000256" key="6">
    <source>
        <dbReference type="ARBA" id="ARBA00022722"/>
    </source>
</evidence>
<evidence type="ECO:0000256" key="4">
    <source>
        <dbReference type="ARBA" id="ARBA00022679"/>
    </source>
</evidence>
<evidence type="ECO:0000256" key="12">
    <source>
        <dbReference type="ARBA" id="ARBA00022840"/>
    </source>
</evidence>
<gene>
    <name evidence="22" type="ORF">AYR66_17840</name>
</gene>
<keyword evidence="6" id="KW-0540">Nuclease</keyword>
<dbReference type="EC" id="6.5.1.1" evidence="2"/>
<reference evidence="22 23" key="1">
    <citation type="submission" date="2016-02" db="EMBL/GenBank/DDBJ databases">
        <authorList>
            <person name="Wen L."/>
            <person name="He K."/>
            <person name="Yang H."/>
        </authorList>
    </citation>
    <scope>NUCLEOTIDE SEQUENCE [LARGE SCALE GENOMIC DNA]</scope>
    <source>
        <strain evidence="22 23">TSA40</strain>
    </source>
</reference>
<dbReference type="Proteomes" id="UP000197535">
    <property type="component" value="Unassembled WGS sequence"/>
</dbReference>
<dbReference type="GO" id="GO:0046872">
    <property type="term" value="F:metal ion binding"/>
    <property type="evidence" value="ECO:0007669"/>
    <property type="project" value="UniProtKB-KW"/>
</dbReference>
<dbReference type="GO" id="GO:0005524">
    <property type="term" value="F:ATP binding"/>
    <property type="evidence" value="ECO:0007669"/>
    <property type="project" value="UniProtKB-KW"/>
</dbReference>
<evidence type="ECO:0000256" key="3">
    <source>
        <dbReference type="ARBA" id="ARBA00022598"/>
    </source>
</evidence>
<dbReference type="CDD" id="cd07906">
    <property type="entry name" value="Adenylation_DNA_ligase_LigD_LigC"/>
    <property type="match status" value="1"/>
</dbReference>
<keyword evidence="23" id="KW-1185">Reference proteome</keyword>
<dbReference type="Gene3D" id="3.30.1490.70">
    <property type="match status" value="1"/>
</dbReference>
<keyword evidence="12" id="KW-0067">ATP-binding</keyword>
<accession>A0A254TEH0</accession>
<dbReference type="Pfam" id="PF01068">
    <property type="entry name" value="DNA_ligase_A_M"/>
    <property type="match status" value="1"/>
</dbReference>
<keyword evidence="13" id="KW-0239">DNA-directed DNA polymerase</keyword>
<sequence>MLPDSLSPQLAALVEDIPRNGDWIYEIKFDGYRLLARVDGGEVTLFTRDGKDWTAKLPAQADAIRELGLENAWLDGEIVCLDSHDVPNFQLLQKAIHDHRSRDLVYFLFDLPFLNGSDSRQVPLRERRALLEEVLSVTTPGILRYSAPLEQPPQQLLDGACRLAMEGIIGKRIDAPYAGTRSDSWIKLKCRRRQEFVIGGYTEPKGSRKFFGALLLGVYEAGRLRYVGRVGTGFDREVLHATYKQLNALEQAKNPFDHMPPDVRKAEVHWVKPRLVAEISFAEWTDDGLLRQAVFHGLRVDKPATGVQREEAILATRIKVTHPERVIDPAEGLTKLDLVRYYERIADRMLPWLRDRPVYLLRCPEGVLGEHFFQKHTNRTFIPGIKTLDPALDPGHEPLMVIDSVEALAGAAQMGAIELHTCNATADRIERPDCMVFDLDPDPVLPWKKVVDGTRLLRVVLDELGLASFLKTSGGKGLHVVVPLARRHDWDEVSAFSQAVARHLATTLPKHFSAKMGEKNRVGKIFIDYLRNKRQASTVAPWSVRARPRLPVSVPMHWDALDGIIHAGQWTIAALPSLDDDPWKDFGSTRQTLSKAMKKALGID</sequence>
<dbReference type="InterPro" id="IPR033651">
    <property type="entry name" value="PaeLigD_Pol-like"/>
</dbReference>
<dbReference type="NCBIfam" id="TIGR02776">
    <property type="entry name" value="NHEJ_ligase_prk"/>
    <property type="match status" value="1"/>
</dbReference>
<dbReference type="Pfam" id="PF04679">
    <property type="entry name" value="DNA_ligase_A_C"/>
    <property type="match status" value="1"/>
</dbReference>
<dbReference type="OrthoDB" id="9802472at2"/>
<keyword evidence="10" id="KW-0378">Hydrolase</keyword>
<dbReference type="InterPro" id="IPR014146">
    <property type="entry name" value="LigD_ligase_dom"/>
</dbReference>
<keyword evidence="18" id="KW-0511">Multifunctional enzyme</keyword>
<evidence type="ECO:0000313" key="22">
    <source>
        <dbReference type="EMBL" id="OWW21059.1"/>
    </source>
</evidence>
<keyword evidence="17" id="KW-0464">Manganese</keyword>
<keyword evidence="11" id="KW-0269">Exonuclease</keyword>
<dbReference type="PROSITE" id="PS50160">
    <property type="entry name" value="DNA_LIGASE_A3"/>
    <property type="match status" value="1"/>
</dbReference>
<dbReference type="AlphaFoldDB" id="A0A254TEH0"/>
<evidence type="ECO:0000256" key="15">
    <source>
        <dbReference type="ARBA" id="ARBA00023172"/>
    </source>
</evidence>
<feature type="domain" description="ATP-dependent DNA ligase family profile" evidence="21">
    <location>
        <begin position="97"/>
        <end position="189"/>
    </location>
</feature>
<keyword evidence="8" id="KW-0547">Nucleotide-binding</keyword>
<dbReference type="NCBIfam" id="TIGR02778">
    <property type="entry name" value="ligD_pol"/>
    <property type="match status" value="1"/>
</dbReference>
<keyword evidence="9" id="KW-0227">DNA damage</keyword>
<evidence type="ECO:0000256" key="14">
    <source>
        <dbReference type="ARBA" id="ARBA00023125"/>
    </source>
</evidence>
<proteinExistence type="predicted"/>
<dbReference type="GO" id="GO:0003677">
    <property type="term" value="F:DNA binding"/>
    <property type="evidence" value="ECO:0007669"/>
    <property type="project" value="UniProtKB-KW"/>
</dbReference>
<dbReference type="Gene3D" id="2.40.50.140">
    <property type="entry name" value="Nucleic acid-binding proteins"/>
    <property type="match status" value="1"/>
</dbReference>
<dbReference type="InterPro" id="IPR012310">
    <property type="entry name" value="DNA_ligase_ATP-dep_cent"/>
</dbReference>
<dbReference type="GO" id="GO:0003910">
    <property type="term" value="F:DNA ligase (ATP) activity"/>
    <property type="evidence" value="ECO:0007669"/>
    <property type="project" value="UniProtKB-EC"/>
</dbReference>
<keyword evidence="3" id="KW-0436">Ligase</keyword>
<evidence type="ECO:0000256" key="11">
    <source>
        <dbReference type="ARBA" id="ARBA00022839"/>
    </source>
</evidence>
<evidence type="ECO:0000256" key="18">
    <source>
        <dbReference type="ARBA" id="ARBA00023268"/>
    </source>
</evidence>
<dbReference type="CDD" id="cd07971">
    <property type="entry name" value="OBF_DNA_ligase_LigD"/>
    <property type="match status" value="1"/>
</dbReference>
<dbReference type="InterPro" id="IPR014143">
    <property type="entry name" value="NHEJ_ligase_prk"/>
</dbReference>
<protein>
    <recommendedName>
        <fullName evidence="2">DNA ligase (ATP)</fullName>
        <ecNumber evidence="2">6.5.1.1</ecNumber>
    </recommendedName>
    <alternativeName>
        <fullName evidence="19">NHEJ DNA polymerase</fullName>
    </alternativeName>
</protein>
<organism evidence="22 23">
    <name type="scientific">Noviherbaspirillum denitrificans</name>
    <dbReference type="NCBI Taxonomy" id="1968433"/>
    <lineage>
        <taxon>Bacteria</taxon>
        <taxon>Pseudomonadati</taxon>
        <taxon>Pseudomonadota</taxon>
        <taxon>Betaproteobacteria</taxon>
        <taxon>Burkholderiales</taxon>
        <taxon>Oxalobacteraceae</taxon>
        <taxon>Noviherbaspirillum</taxon>
    </lineage>
</organism>
<evidence type="ECO:0000256" key="5">
    <source>
        <dbReference type="ARBA" id="ARBA00022695"/>
    </source>
</evidence>
<keyword evidence="5" id="KW-0548">Nucleotidyltransferase</keyword>
<dbReference type="SUPFAM" id="SSF56091">
    <property type="entry name" value="DNA ligase/mRNA capping enzyme, catalytic domain"/>
    <property type="match status" value="1"/>
</dbReference>
<dbReference type="EMBL" id="LSTO01000001">
    <property type="protein sequence ID" value="OWW21059.1"/>
    <property type="molecule type" value="Genomic_DNA"/>
</dbReference>
<dbReference type="NCBIfam" id="TIGR02779">
    <property type="entry name" value="NHEJ_ligase_lig"/>
    <property type="match status" value="1"/>
</dbReference>
<dbReference type="SUPFAM" id="SSF50249">
    <property type="entry name" value="Nucleic acid-binding proteins"/>
    <property type="match status" value="1"/>
</dbReference>
<evidence type="ECO:0000259" key="21">
    <source>
        <dbReference type="PROSITE" id="PS50160"/>
    </source>
</evidence>
<keyword evidence="14" id="KW-0238">DNA-binding</keyword>